<dbReference type="Proteomes" id="UP000255192">
    <property type="component" value="Unassembled WGS sequence"/>
</dbReference>
<comment type="catalytic activity">
    <reaction evidence="7">
        <text>adenosine + phosphate = alpha-D-ribose 1-phosphate + adenine</text>
        <dbReference type="Rhea" id="RHEA:27642"/>
        <dbReference type="ChEBI" id="CHEBI:16335"/>
        <dbReference type="ChEBI" id="CHEBI:16708"/>
        <dbReference type="ChEBI" id="CHEBI:43474"/>
        <dbReference type="ChEBI" id="CHEBI:57720"/>
        <dbReference type="EC" id="2.4.2.1"/>
    </reaction>
    <physiologicalReaction direction="left-to-right" evidence="7">
        <dbReference type="Rhea" id="RHEA:27643"/>
    </physiologicalReaction>
</comment>
<dbReference type="Pfam" id="PF02578">
    <property type="entry name" value="Cu-oxidase_4"/>
    <property type="match status" value="1"/>
</dbReference>
<evidence type="ECO:0000256" key="8">
    <source>
        <dbReference type="ARBA" id="ARBA00049893"/>
    </source>
</evidence>
<dbReference type="InterPro" id="IPR038371">
    <property type="entry name" value="Cu_polyphenol_OxRdtase_sf"/>
</dbReference>
<dbReference type="EMBL" id="UGMD01000002">
    <property type="protein sequence ID" value="STV26364.1"/>
    <property type="molecule type" value="Genomic_DNA"/>
</dbReference>
<keyword evidence="3" id="KW-0808">Transferase</keyword>
<reference evidence="9 10" key="1">
    <citation type="submission" date="2018-06" db="EMBL/GenBank/DDBJ databases">
        <authorList>
            <consortium name="Pathogen Informatics"/>
            <person name="Doyle S."/>
        </authorList>
    </citation>
    <scope>NUCLEOTIDE SEQUENCE [LARGE SCALE GENOMIC DNA]</scope>
    <source>
        <strain evidence="9 10">NCTC204</strain>
    </source>
</reference>
<dbReference type="PANTHER" id="PTHR30616:SF3">
    <property type="entry name" value="PURINE NUCLEOSIDE PHOSPHORYLASE"/>
    <property type="match status" value="1"/>
</dbReference>
<comment type="catalytic activity">
    <reaction evidence="1">
        <text>inosine + phosphate = alpha-D-ribose 1-phosphate + hypoxanthine</text>
        <dbReference type="Rhea" id="RHEA:27646"/>
        <dbReference type="ChEBI" id="CHEBI:17368"/>
        <dbReference type="ChEBI" id="CHEBI:17596"/>
        <dbReference type="ChEBI" id="CHEBI:43474"/>
        <dbReference type="ChEBI" id="CHEBI:57720"/>
        <dbReference type="EC" id="2.4.2.1"/>
    </reaction>
    <physiologicalReaction direction="left-to-right" evidence="1">
        <dbReference type="Rhea" id="RHEA:27647"/>
    </physiologicalReaction>
</comment>
<dbReference type="InterPro" id="IPR003730">
    <property type="entry name" value="Cu_polyphenol_OxRdtase"/>
</dbReference>
<dbReference type="AlphaFoldDB" id="A0A378B0F9"/>
<sequence>MTADCLPLLIASRDGRYVCSVHAGWQGLVSGIVDNSLACFRQQGVALADLVIAVGPYIHPCCYEVSAGFYQQLLDQPGGDRVARHRQRLFLSRSGPVSDPLKAARVAAIICGLICAPLPKRSSQRRGWRRRALNGWGVVPTAPRSRWAPTGAGPIFRRRRAFSIRGSCAKPEAGSR</sequence>
<evidence type="ECO:0000313" key="9">
    <source>
        <dbReference type="EMBL" id="STV26364.1"/>
    </source>
</evidence>
<dbReference type="GO" id="GO:0005507">
    <property type="term" value="F:copper ion binding"/>
    <property type="evidence" value="ECO:0007669"/>
    <property type="project" value="TreeGrafter"/>
</dbReference>
<keyword evidence="5" id="KW-0862">Zinc</keyword>
<dbReference type="SUPFAM" id="SSF64438">
    <property type="entry name" value="CNF1/YfiH-like putative cysteine hydrolases"/>
    <property type="match status" value="1"/>
</dbReference>
<evidence type="ECO:0000256" key="3">
    <source>
        <dbReference type="ARBA" id="ARBA00022679"/>
    </source>
</evidence>
<comment type="similarity">
    <text evidence="2">Belongs to the purine nucleoside phosphorylase YfiH/LACC1 family.</text>
</comment>
<keyword evidence="4" id="KW-0479">Metal-binding</keyword>
<evidence type="ECO:0000256" key="4">
    <source>
        <dbReference type="ARBA" id="ARBA00022723"/>
    </source>
</evidence>
<dbReference type="GO" id="GO:0017061">
    <property type="term" value="F:S-methyl-5-thioadenosine phosphorylase activity"/>
    <property type="evidence" value="ECO:0007669"/>
    <property type="project" value="UniProtKB-EC"/>
</dbReference>
<name>A0A378B0F9_KLEPN</name>
<organism evidence="9 10">
    <name type="scientific">Klebsiella pneumoniae</name>
    <dbReference type="NCBI Taxonomy" id="573"/>
    <lineage>
        <taxon>Bacteria</taxon>
        <taxon>Pseudomonadati</taxon>
        <taxon>Pseudomonadota</taxon>
        <taxon>Gammaproteobacteria</taxon>
        <taxon>Enterobacterales</taxon>
        <taxon>Enterobacteriaceae</taxon>
        <taxon>Klebsiella/Raoultella group</taxon>
        <taxon>Klebsiella</taxon>
        <taxon>Klebsiella pneumoniae complex</taxon>
    </lineage>
</organism>
<evidence type="ECO:0000256" key="5">
    <source>
        <dbReference type="ARBA" id="ARBA00022833"/>
    </source>
</evidence>
<evidence type="ECO:0000256" key="7">
    <source>
        <dbReference type="ARBA" id="ARBA00048968"/>
    </source>
</evidence>
<accession>A0A378B0F9</accession>
<comment type="catalytic activity">
    <reaction evidence="6">
        <text>adenosine + H2O + H(+) = inosine + NH4(+)</text>
        <dbReference type="Rhea" id="RHEA:24408"/>
        <dbReference type="ChEBI" id="CHEBI:15377"/>
        <dbReference type="ChEBI" id="CHEBI:15378"/>
        <dbReference type="ChEBI" id="CHEBI:16335"/>
        <dbReference type="ChEBI" id="CHEBI:17596"/>
        <dbReference type="ChEBI" id="CHEBI:28938"/>
        <dbReference type="EC" id="3.5.4.4"/>
    </reaction>
    <physiologicalReaction direction="left-to-right" evidence="6">
        <dbReference type="Rhea" id="RHEA:24409"/>
    </physiologicalReaction>
</comment>
<protein>
    <submittedName>
        <fullName evidence="9">Membrane protein</fullName>
    </submittedName>
</protein>
<evidence type="ECO:0000256" key="2">
    <source>
        <dbReference type="ARBA" id="ARBA00007353"/>
    </source>
</evidence>
<proteinExistence type="inferred from homology"/>
<evidence type="ECO:0000256" key="1">
    <source>
        <dbReference type="ARBA" id="ARBA00000553"/>
    </source>
</evidence>
<dbReference type="PANTHER" id="PTHR30616">
    <property type="entry name" value="UNCHARACTERIZED PROTEIN YFIH"/>
    <property type="match status" value="1"/>
</dbReference>
<dbReference type="CDD" id="cd16833">
    <property type="entry name" value="YfiH"/>
    <property type="match status" value="1"/>
</dbReference>
<dbReference type="InterPro" id="IPR011324">
    <property type="entry name" value="Cytotoxic_necrot_fac-like_cat"/>
</dbReference>
<dbReference type="Gene3D" id="3.60.140.10">
    <property type="entry name" value="CNF1/YfiH-like putative cysteine hydrolases"/>
    <property type="match status" value="1"/>
</dbReference>
<evidence type="ECO:0000313" key="10">
    <source>
        <dbReference type="Proteomes" id="UP000255192"/>
    </source>
</evidence>
<gene>
    <name evidence="9" type="primary">yfiH_2</name>
    <name evidence="9" type="ORF">NCTC204_05028</name>
</gene>
<evidence type="ECO:0000256" key="6">
    <source>
        <dbReference type="ARBA" id="ARBA00047989"/>
    </source>
</evidence>
<comment type="catalytic activity">
    <reaction evidence="8">
        <text>S-methyl-5'-thioadenosine + phosphate = 5-(methylsulfanyl)-alpha-D-ribose 1-phosphate + adenine</text>
        <dbReference type="Rhea" id="RHEA:11852"/>
        <dbReference type="ChEBI" id="CHEBI:16708"/>
        <dbReference type="ChEBI" id="CHEBI:17509"/>
        <dbReference type="ChEBI" id="CHEBI:43474"/>
        <dbReference type="ChEBI" id="CHEBI:58533"/>
        <dbReference type="EC" id="2.4.2.28"/>
    </reaction>
    <physiologicalReaction direction="left-to-right" evidence="8">
        <dbReference type="Rhea" id="RHEA:11853"/>
    </physiologicalReaction>
</comment>